<dbReference type="Proteomes" id="UP000018846">
    <property type="component" value="Unassembled WGS sequence"/>
</dbReference>
<dbReference type="AlphaFoldDB" id="W1TSU9"/>
<protein>
    <submittedName>
        <fullName evidence="1">Uncharacterized protein</fullName>
    </submittedName>
</protein>
<proteinExistence type="predicted"/>
<sequence length="85" mass="10399">MKTIKMVEHKNETHEEYKARVDAKYENKVYKILQQNGKLPQNFSVVEIQEYDLEFQRKEYERIHELATSLVEFEKEHSYTPKMNF</sequence>
<reference evidence="1 2" key="1">
    <citation type="submission" date="2013-12" db="EMBL/GenBank/DDBJ databases">
        <title>A Varibaculum cambriense genome reconstructed from a premature infant gut community with otherwise low bacterial novelty that shifts toward anaerobic metabolism during the third week of life.</title>
        <authorList>
            <person name="Brown C.T."/>
            <person name="Sharon I."/>
            <person name="Thomas B.C."/>
            <person name="Castelle C.J."/>
            <person name="Morowitz M.J."/>
            <person name="Banfield J.F."/>
        </authorList>
    </citation>
    <scope>NUCLEOTIDE SEQUENCE [LARGE SCALE GENOMIC DNA]</scope>
    <source>
        <strain evidence="2">DORA_7</strain>
    </source>
</reference>
<evidence type="ECO:0000313" key="2">
    <source>
        <dbReference type="Proteomes" id="UP000018846"/>
    </source>
</evidence>
<dbReference type="PATRIC" id="fig|1403946.3.peg.1544"/>
<gene>
    <name evidence="1" type="ORF">Q615_SPAC00127G0119</name>
</gene>
<name>W1TSU9_STRAP</name>
<organism evidence="1 2">
    <name type="scientific">Streptococcus anginosus DORA_7</name>
    <dbReference type="NCBI Taxonomy" id="1403946"/>
    <lineage>
        <taxon>Bacteria</taxon>
        <taxon>Bacillati</taxon>
        <taxon>Bacillota</taxon>
        <taxon>Bacilli</taxon>
        <taxon>Lactobacillales</taxon>
        <taxon>Streptococcaceae</taxon>
        <taxon>Streptococcus</taxon>
        <taxon>Streptococcus anginosus group</taxon>
    </lineage>
</organism>
<accession>W1TSU9</accession>
<evidence type="ECO:0000313" key="1">
    <source>
        <dbReference type="EMBL" id="ETI84475.1"/>
    </source>
</evidence>
<comment type="caution">
    <text evidence="1">The sequence shown here is derived from an EMBL/GenBank/DDBJ whole genome shotgun (WGS) entry which is preliminary data.</text>
</comment>
<dbReference type="EMBL" id="AZMF01000127">
    <property type="protein sequence ID" value="ETI84475.1"/>
    <property type="molecule type" value="Genomic_DNA"/>
</dbReference>